<dbReference type="PANTHER" id="PTHR21015:SF28">
    <property type="entry name" value="SLL1722 PROTEIN"/>
    <property type="match status" value="1"/>
</dbReference>
<gene>
    <name evidence="2" type="ORF">Cha6605_2473</name>
</gene>
<dbReference type="PANTHER" id="PTHR21015">
    <property type="entry name" value="UDP-N-ACETYLGLUCOSAMINE--N-ACETYLMURAMYL-(PENTAPEPTIDE) PYROPHOSPHORYL-UNDECAPRENOL N-ACETYLGLUCOSAMINE TRANSFERASE 1"/>
    <property type="match status" value="1"/>
</dbReference>
<accession>K9UH42</accession>
<evidence type="ECO:0000313" key="2">
    <source>
        <dbReference type="EMBL" id="AFY93529.1"/>
    </source>
</evidence>
<dbReference type="STRING" id="1173020.Cha6605_2473"/>
<dbReference type="RefSeq" id="WP_015159676.1">
    <property type="nucleotide sequence ID" value="NC_019697.1"/>
</dbReference>
<proteinExistence type="predicted"/>
<evidence type="ECO:0000313" key="3">
    <source>
        <dbReference type="Proteomes" id="UP000010366"/>
    </source>
</evidence>
<dbReference type="AlphaFoldDB" id="K9UH42"/>
<keyword evidence="3" id="KW-1185">Reference proteome</keyword>
<dbReference type="KEGG" id="cmp:Cha6605_2473"/>
<dbReference type="PATRIC" id="fig|1173020.3.peg.2823"/>
<dbReference type="Proteomes" id="UP000010366">
    <property type="component" value="Chromosome"/>
</dbReference>
<dbReference type="OrthoDB" id="503443at2"/>
<dbReference type="SUPFAM" id="SSF53756">
    <property type="entry name" value="UDP-Glycosyltransferase/glycogen phosphorylase"/>
    <property type="match status" value="1"/>
</dbReference>
<dbReference type="eggNOG" id="COG4671">
    <property type="taxonomic scope" value="Bacteria"/>
</dbReference>
<dbReference type="HOGENOM" id="CLU_055279_0_0_3"/>
<dbReference type="EMBL" id="CP003600">
    <property type="protein sequence ID" value="AFY93529.1"/>
    <property type="molecule type" value="Genomic_DNA"/>
</dbReference>
<dbReference type="Pfam" id="PF04101">
    <property type="entry name" value="Glyco_tran_28_C"/>
    <property type="match status" value="1"/>
</dbReference>
<dbReference type="GO" id="GO:0016758">
    <property type="term" value="F:hexosyltransferase activity"/>
    <property type="evidence" value="ECO:0007669"/>
    <property type="project" value="InterPro"/>
</dbReference>
<dbReference type="InterPro" id="IPR007235">
    <property type="entry name" value="Glyco_trans_28_C"/>
</dbReference>
<name>K9UH42_CHAP6</name>
<sequence>MKKILFYCQYHLGMGHLVRSVQILRSLATEFEICFVKGGTEVEGLDLPANIQVVTLPTLLSERRQLKVADLSQDLETVKQQRVITLLNIFDEFQPDCLIIEGYPFKKYQFEFESIPLLERVKTAKKDIKVVCSLRDVVMAQPYLDRDEVIATTCDRLNRYFDLLLIHSDPQFHRLEESFPAVADIKCPIQYTGFVAQALTETSAGTKEDAIDLSRTNPTILISVGGGQLGHDLLDAAVAVSPILAARLPEYHLQVFTGPFISIDRFKSLSIAAAEQTNLTLRKFTSQFLNYMQKANLSISLGGYNTTMNILRTGANSMILPSNKDWEQTVRAEKLAQMGILELLEPADLQPQQFADKIVRSIEARQIPKLHKPFDLYGAEKTKVTIDNLLTPLRSRRIEIKDLHH</sequence>
<protein>
    <submittedName>
        <fullName evidence="2">Putative glycosyl transferase</fullName>
    </submittedName>
</protein>
<feature type="domain" description="Glycosyl transferase family 28 C-terminal" evidence="1">
    <location>
        <begin position="222"/>
        <end position="365"/>
    </location>
</feature>
<reference evidence="2 3" key="1">
    <citation type="submission" date="2012-05" db="EMBL/GenBank/DDBJ databases">
        <title>Finished chromosome of genome of Chamaesiphon sp. PCC 6605.</title>
        <authorList>
            <consortium name="US DOE Joint Genome Institute"/>
            <person name="Gugger M."/>
            <person name="Coursin T."/>
            <person name="Rippka R."/>
            <person name="Tandeau De Marsac N."/>
            <person name="Huntemann M."/>
            <person name="Wei C.-L."/>
            <person name="Han J."/>
            <person name="Detter J.C."/>
            <person name="Han C."/>
            <person name="Tapia R."/>
            <person name="Chen A."/>
            <person name="Kyrpides N."/>
            <person name="Mavromatis K."/>
            <person name="Markowitz V."/>
            <person name="Szeto E."/>
            <person name="Ivanova N."/>
            <person name="Pagani I."/>
            <person name="Pati A."/>
            <person name="Goodwin L."/>
            <person name="Nordberg H.P."/>
            <person name="Cantor M.N."/>
            <person name="Hua S.X."/>
            <person name="Woyke T."/>
            <person name="Kerfeld C.A."/>
        </authorList>
    </citation>
    <scope>NUCLEOTIDE SEQUENCE [LARGE SCALE GENOMIC DNA]</scope>
    <source>
        <strain evidence="3">ATCC 27169 / PCC 6605</strain>
    </source>
</reference>
<keyword evidence="2" id="KW-0808">Transferase</keyword>
<organism evidence="2 3">
    <name type="scientific">Chamaesiphon minutus (strain ATCC 27169 / PCC 6605)</name>
    <dbReference type="NCBI Taxonomy" id="1173020"/>
    <lineage>
        <taxon>Bacteria</taxon>
        <taxon>Bacillati</taxon>
        <taxon>Cyanobacteriota</taxon>
        <taxon>Cyanophyceae</taxon>
        <taxon>Gomontiellales</taxon>
        <taxon>Chamaesiphonaceae</taxon>
        <taxon>Chamaesiphon</taxon>
    </lineage>
</organism>
<evidence type="ECO:0000259" key="1">
    <source>
        <dbReference type="Pfam" id="PF04101"/>
    </source>
</evidence>
<dbReference type="Gene3D" id="3.40.50.2000">
    <property type="entry name" value="Glycogen Phosphorylase B"/>
    <property type="match status" value="1"/>
</dbReference>